<feature type="transmembrane region" description="Helical" evidence="2">
    <location>
        <begin position="66"/>
        <end position="88"/>
    </location>
</feature>
<reference evidence="3" key="1">
    <citation type="submission" date="2015-09" db="EMBL/GenBank/DDBJ databases">
        <title>Draft Genome Sequences of Two Novel Amoeba-resistant Intranuclear Bacteria, Candidatus Berkiella cookevillensis and Candidatus Berkiella aquae.</title>
        <authorList>
            <person name="Mehari Y.T."/>
            <person name="Arivett B.A."/>
            <person name="Farone A.L."/>
            <person name="Gunderson J.H."/>
            <person name="Farone M.B."/>
        </authorList>
    </citation>
    <scope>NUCLEOTIDE SEQUENCE [LARGE SCALE GENOMIC DNA]</scope>
    <source>
        <strain evidence="3">HT99</strain>
    </source>
</reference>
<reference evidence="4" key="3">
    <citation type="submission" date="2021-06" db="EMBL/GenBank/DDBJ databases">
        <title>Genomic Description and Analysis of Intracellular Bacteria, Candidatus Berkiella cookevillensis and Candidatus Berkiella aquae.</title>
        <authorList>
            <person name="Kidane D.T."/>
            <person name="Mehari Y.T."/>
            <person name="Rice F.C."/>
            <person name="Arivett B.A."/>
            <person name="Farone A.L."/>
            <person name="Berk S.G."/>
            <person name="Farone M.B."/>
        </authorList>
    </citation>
    <scope>NUCLEOTIDE SEQUENCE</scope>
    <source>
        <strain evidence="4">HT99</strain>
    </source>
</reference>
<keyword evidence="2" id="KW-0472">Membrane</keyword>
<dbReference type="AlphaFoldDB" id="A0A0Q9YVY1"/>
<organism evidence="3">
    <name type="scientific">Candidatus Berkiella aquae</name>
    <dbReference type="NCBI Taxonomy" id="295108"/>
    <lineage>
        <taxon>Bacteria</taxon>
        <taxon>Pseudomonadati</taxon>
        <taxon>Pseudomonadota</taxon>
        <taxon>Gammaproteobacteria</taxon>
        <taxon>Candidatus Berkiellales</taxon>
        <taxon>Candidatus Berkiellaceae</taxon>
        <taxon>Candidatus Berkiella</taxon>
    </lineage>
</organism>
<name>A0A0Q9YVY1_9GAMM</name>
<comment type="caution">
    <text evidence="3">The sequence shown here is derived from an EMBL/GenBank/DDBJ whole genome shotgun (WGS) entry which is preliminary data.</text>
</comment>
<keyword evidence="2" id="KW-0812">Transmembrane</keyword>
<keyword evidence="2" id="KW-1133">Transmembrane helix</keyword>
<evidence type="ECO:0000256" key="2">
    <source>
        <dbReference type="SAM" id="Phobius"/>
    </source>
</evidence>
<dbReference type="STRING" id="295108.HT99x_01664"/>
<accession>A0A0Q9YVY1</accession>
<feature type="transmembrane region" description="Helical" evidence="2">
    <location>
        <begin position="21"/>
        <end position="46"/>
    </location>
</feature>
<evidence type="ECO:0000313" key="5">
    <source>
        <dbReference type="Proteomes" id="UP000051497"/>
    </source>
</evidence>
<sequence length="203" mass="22119">MFGFLEKETFPWWYSLVKWGLPLGLAIGTGVGAGLMLTGTVTMPAFFGMLKWGPAFFSTLEGFTSIAALGAVTTAIASTVGVLTSFILRGTLLFPLAEVIATNAQRHGDNLKRQHEQEKNTLQDRLGELTTASDQQRQEYETALNQTEDRLREVTSQYHQLRGMRAASAGKSDLPVKGKRKAAASNDGLVSDEPKAQGKRIKT</sequence>
<protein>
    <submittedName>
        <fullName evidence="3">Uncharacterized protein</fullName>
    </submittedName>
</protein>
<reference evidence="4" key="2">
    <citation type="journal article" date="2016" name="Genome Announc.">
        <title>Draft Genome Sequences of Two Novel Amoeba-Resistant Intranuclear Bacteria, 'Candidatus Berkiella cookevillensis' and 'Candidatus Berkiella aquae'.</title>
        <authorList>
            <person name="Mehari Y.T."/>
            <person name="Arivett B.A."/>
            <person name="Farone A.L."/>
            <person name="Gunderson J.H."/>
            <person name="Farone M.B."/>
        </authorList>
    </citation>
    <scope>NUCLEOTIDE SEQUENCE</scope>
    <source>
        <strain evidence="4">HT99</strain>
    </source>
</reference>
<feature type="region of interest" description="Disordered" evidence="1">
    <location>
        <begin position="163"/>
        <end position="203"/>
    </location>
</feature>
<dbReference type="RefSeq" id="WP_075066293.1">
    <property type="nucleotide sequence ID" value="NZ_LKAJ02000001.1"/>
</dbReference>
<gene>
    <name evidence="4" type="ORF">HT99x_007245</name>
    <name evidence="3" type="ORF">HT99x_01664</name>
</gene>
<keyword evidence="5" id="KW-1185">Reference proteome</keyword>
<proteinExistence type="predicted"/>
<evidence type="ECO:0000313" key="4">
    <source>
        <dbReference type="EMBL" id="MCS5711224.1"/>
    </source>
</evidence>
<dbReference type="OrthoDB" id="10006180at2"/>
<evidence type="ECO:0000313" key="3">
    <source>
        <dbReference type="EMBL" id="KRG21108.1"/>
    </source>
</evidence>
<dbReference type="Proteomes" id="UP000051497">
    <property type="component" value="Unassembled WGS sequence"/>
</dbReference>
<dbReference type="EMBL" id="LKAJ02000001">
    <property type="protein sequence ID" value="MCS5711224.1"/>
    <property type="molecule type" value="Genomic_DNA"/>
</dbReference>
<dbReference type="EMBL" id="LKAJ01000006">
    <property type="protein sequence ID" value="KRG21108.1"/>
    <property type="molecule type" value="Genomic_DNA"/>
</dbReference>
<evidence type="ECO:0000256" key="1">
    <source>
        <dbReference type="SAM" id="MobiDB-lite"/>
    </source>
</evidence>